<proteinExistence type="predicted"/>
<organism evidence="2 3">
    <name type="scientific">Clostridium tyrobutyricum DIVETGP</name>
    <dbReference type="NCBI Taxonomy" id="1408889"/>
    <lineage>
        <taxon>Bacteria</taxon>
        <taxon>Bacillati</taxon>
        <taxon>Bacillota</taxon>
        <taxon>Clostridia</taxon>
        <taxon>Eubacteriales</taxon>
        <taxon>Clostridiaceae</taxon>
        <taxon>Clostridium</taxon>
    </lineage>
</organism>
<feature type="domain" description="Cyclodeaminase/cyclohydrolase" evidence="1">
    <location>
        <begin position="8"/>
        <end position="187"/>
    </location>
</feature>
<dbReference type="InterPro" id="IPR007044">
    <property type="entry name" value="Cyclodeamin/CycHdrlase"/>
</dbReference>
<protein>
    <submittedName>
        <fullName evidence="2">Formiminotetrahydrofolate cyclodeaminase</fullName>
        <ecNumber evidence="2">4.3.1.4</ecNumber>
    </submittedName>
</protein>
<accession>W6N6F7</accession>
<dbReference type="EC" id="4.3.1.4" evidence="2"/>
<dbReference type="AlphaFoldDB" id="W6N6F7"/>
<dbReference type="GeneID" id="29420475"/>
<comment type="caution">
    <text evidence="2">The sequence shown here is derived from an EMBL/GenBank/DDBJ whole genome shotgun (WGS) entry which is preliminary data.</text>
</comment>
<dbReference type="GO" id="GO:0030412">
    <property type="term" value="F:formimidoyltetrahydrofolate cyclodeaminase activity"/>
    <property type="evidence" value="ECO:0007669"/>
    <property type="project" value="UniProtKB-EC"/>
</dbReference>
<evidence type="ECO:0000313" key="2">
    <source>
        <dbReference type="EMBL" id="CDL91760.1"/>
    </source>
</evidence>
<name>W6N6F7_CLOTY</name>
<dbReference type="RefSeq" id="WP_017895387.1">
    <property type="nucleotide sequence ID" value="NZ_CBXI010000032.1"/>
</dbReference>
<dbReference type="OrthoDB" id="7959174at2"/>
<dbReference type="Gene3D" id="1.20.120.680">
    <property type="entry name" value="Formiminotetrahydrofolate cyclodeaminase monomer, up-and-down helical bundle"/>
    <property type="match status" value="1"/>
</dbReference>
<dbReference type="Proteomes" id="UP000019482">
    <property type="component" value="Unassembled WGS sequence"/>
</dbReference>
<gene>
    <name evidence="2" type="ORF">CTDIVETGP_1830</name>
</gene>
<dbReference type="SUPFAM" id="SSF101262">
    <property type="entry name" value="Methenyltetrahydrofolate cyclohydrolase-like"/>
    <property type="match status" value="1"/>
</dbReference>
<keyword evidence="2" id="KW-0456">Lyase</keyword>
<dbReference type="InterPro" id="IPR036178">
    <property type="entry name" value="Formintransfe-cycloase-like_sf"/>
</dbReference>
<reference evidence="2 3" key="1">
    <citation type="journal article" date="2015" name="Genome Announc.">
        <title>Draft Genome Sequence of Clostridium tyrobutyricum Strain DIVETGP, Isolated from Cow's Milk for Grana Padano Production.</title>
        <authorList>
            <person name="Soggiu A."/>
            <person name="Piras C."/>
            <person name="Gaiarsa S."/>
            <person name="Sassera D."/>
            <person name="Roncada P."/>
            <person name="Bendixen E."/>
            <person name="Brasca M."/>
            <person name="Bonizzi L."/>
        </authorList>
    </citation>
    <scope>NUCLEOTIDE SEQUENCE [LARGE SCALE GENOMIC DNA]</scope>
    <source>
        <strain evidence="2 3">DIVETGP</strain>
    </source>
</reference>
<sequence length="210" mass="22958">MKIIDIPCRNFIEELSSKSAIPGGGGAAALDGAMGAALLSMVCNLTIGKKRYVQYTDKLTSVLNKSAELKSNFLNMVDEDAENFIPLSKAYGLPNNTAEAKHEREEILEKCLKSACGVPIKVVKKSYETILLHQSILESCSTLVLSDVGVGVQCLKSALTGAYLNIIINVKSMKDRCYVDNIKEEIEPLLKDGVKIAEKVYDRVVERLSD</sequence>
<evidence type="ECO:0000313" key="3">
    <source>
        <dbReference type="Proteomes" id="UP000019482"/>
    </source>
</evidence>
<evidence type="ECO:0000259" key="1">
    <source>
        <dbReference type="Pfam" id="PF04961"/>
    </source>
</evidence>
<dbReference type="EMBL" id="CBXI010000032">
    <property type="protein sequence ID" value="CDL91760.1"/>
    <property type="molecule type" value="Genomic_DNA"/>
</dbReference>
<dbReference type="Pfam" id="PF04961">
    <property type="entry name" value="FTCD_C"/>
    <property type="match status" value="1"/>
</dbReference>
<keyword evidence="3" id="KW-1185">Reference proteome</keyword>